<reference evidence="1 2" key="3">
    <citation type="submission" date="2019-11" db="EMBL/GenBank/DDBJ databases">
        <title>A de novo genome assembly of a pear dwarfing rootstock.</title>
        <authorList>
            <person name="Wang F."/>
            <person name="Wang J."/>
            <person name="Li S."/>
            <person name="Zhang Y."/>
            <person name="Fang M."/>
            <person name="Ma L."/>
            <person name="Zhao Y."/>
            <person name="Jiang S."/>
        </authorList>
    </citation>
    <scope>NUCLEOTIDE SEQUENCE [LARGE SCALE GENOMIC DNA]</scope>
    <source>
        <strain evidence="1">S2</strain>
        <tissue evidence="1">Leaf</tissue>
    </source>
</reference>
<dbReference type="Proteomes" id="UP000327157">
    <property type="component" value="Chromosome 10"/>
</dbReference>
<gene>
    <name evidence="1" type="ORF">D8674_003830</name>
</gene>
<evidence type="ECO:0000313" key="1">
    <source>
        <dbReference type="EMBL" id="KAB2602825.1"/>
    </source>
</evidence>
<sequence length="82" mass="9708">MTRSPVAWPGVSLRYKETLYGLKSTFILSTYKRSRGLNMRRVKEWEEEDDEHGNGIESQQKKILRFHFNEYRGLGEAQRMLG</sequence>
<accession>A0A5N5FI53</accession>
<protein>
    <submittedName>
        <fullName evidence="1">Uncharacterized protein</fullName>
    </submittedName>
</protein>
<proteinExistence type="predicted"/>
<dbReference type="AlphaFoldDB" id="A0A5N5FI53"/>
<dbReference type="EMBL" id="SMOL01000695">
    <property type="protein sequence ID" value="KAB2602825.1"/>
    <property type="molecule type" value="Genomic_DNA"/>
</dbReference>
<name>A0A5N5FI53_9ROSA</name>
<comment type="caution">
    <text evidence="1">The sequence shown here is derived from an EMBL/GenBank/DDBJ whole genome shotgun (WGS) entry which is preliminary data.</text>
</comment>
<evidence type="ECO:0000313" key="2">
    <source>
        <dbReference type="Proteomes" id="UP000327157"/>
    </source>
</evidence>
<reference evidence="2" key="2">
    <citation type="submission" date="2019-10" db="EMBL/GenBank/DDBJ databases">
        <title>A de novo genome assembly of a pear dwarfing rootstock.</title>
        <authorList>
            <person name="Wang F."/>
            <person name="Wang J."/>
            <person name="Li S."/>
            <person name="Zhang Y."/>
            <person name="Fang M."/>
            <person name="Ma L."/>
            <person name="Zhao Y."/>
            <person name="Jiang S."/>
        </authorList>
    </citation>
    <scope>NUCLEOTIDE SEQUENCE [LARGE SCALE GENOMIC DNA]</scope>
</reference>
<keyword evidence="2" id="KW-1185">Reference proteome</keyword>
<organism evidence="1 2">
    <name type="scientific">Pyrus ussuriensis x Pyrus communis</name>
    <dbReference type="NCBI Taxonomy" id="2448454"/>
    <lineage>
        <taxon>Eukaryota</taxon>
        <taxon>Viridiplantae</taxon>
        <taxon>Streptophyta</taxon>
        <taxon>Embryophyta</taxon>
        <taxon>Tracheophyta</taxon>
        <taxon>Spermatophyta</taxon>
        <taxon>Magnoliopsida</taxon>
        <taxon>eudicotyledons</taxon>
        <taxon>Gunneridae</taxon>
        <taxon>Pentapetalae</taxon>
        <taxon>rosids</taxon>
        <taxon>fabids</taxon>
        <taxon>Rosales</taxon>
        <taxon>Rosaceae</taxon>
        <taxon>Amygdaloideae</taxon>
        <taxon>Maleae</taxon>
        <taxon>Pyrus</taxon>
    </lineage>
</organism>
<reference evidence="1 2" key="1">
    <citation type="submission" date="2019-09" db="EMBL/GenBank/DDBJ databases">
        <authorList>
            <person name="Ou C."/>
        </authorList>
    </citation>
    <scope>NUCLEOTIDE SEQUENCE [LARGE SCALE GENOMIC DNA]</scope>
    <source>
        <strain evidence="1">S2</strain>
        <tissue evidence="1">Leaf</tissue>
    </source>
</reference>